<organism evidence="2 3">
    <name type="scientific">Ceratitis capitata</name>
    <name type="common">Mediterranean fruit fly</name>
    <name type="synonym">Tephritis capitata</name>
    <dbReference type="NCBI Taxonomy" id="7213"/>
    <lineage>
        <taxon>Eukaryota</taxon>
        <taxon>Metazoa</taxon>
        <taxon>Ecdysozoa</taxon>
        <taxon>Arthropoda</taxon>
        <taxon>Hexapoda</taxon>
        <taxon>Insecta</taxon>
        <taxon>Pterygota</taxon>
        <taxon>Neoptera</taxon>
        <taxon>Endopterygota</taxon>
        <taxon>Diptera</taxon>
        <taxon>Brachycera</taxon>
        <taxon>Muscomorpha</taxon>
        <taxon>Tephritoidea</taxon>
        <taxon>Tephritidae</taxon>
        <taxon>Ceratitis</taxon>
        <taxon>Ceratitis</taxon>
    </lineage>
</organism>
<keyword evidence="3" id="KW-1185">Reference proteome</keyword>
<feature type="region of interest" description="Disordered" evidence="1">
    <location>
        <begin position="70"/>
        <end position="111"/>
    </location>
</feature>
<evidence type="ECO:0000313" key="3">
    <source>
        <dbReference type="Proteomes" id="UP000606786"/>
    </source>
</evidence>
<evidence type="ECO:0000313" key="2">
    <source>
        <dbReference type="EMBL" id="CAD7001697.1"/>
    </source>
</evidence>
<protein>
    <submittedName>
        <fullName evidence="2">(Mediterranean fruit fly) hypothetical protein</fullName>
    </submittedName>
</protein>
<evidence type="ECO:0000256" key="1">
    <source>
        <dbReference type="SAM" id="MobiDB-lite"/>
    </source>
</evidence>
<proteinExistence type="predicted"/>
<dbReference type="AlphaFoldDB" id="A0A811UVE8"/>
<gene>
    <name evidence="2" type="ORF">CCAP1982_LOCUS10187</name>
</gene>
<name>A0A811UVE8_CERCA</name>
<sequence>MEKSDHFLQISFFLPRTVEINKGGTLFSSDCIGAPGGRNGAGFILIFVSSNRELLKISGCEVNKNISAERQNTTESTEEAQQYGGIGAPERKKFSEYTPAPSIKMQGAKVK</sequence>
<dbReference type="Proteomes" id="UP000606786">
    <property type="component" value="Unassembled WGS sequence"/>
</dbReference>
<dbReference type="EMBL" id="CAJHJT010000023">
    <property type="protein sequence ID" value="CAD7001697.1"/>
    <property type="molecule type" value="Genomic_DNA"/>
</dbReference>
<comment type="caution">
    <text evidence="2">The sequence shown here is derived from an EMBL/GenBank/DDBJ whole genome shotgun (WGS) entry which is preliminary data.</text>
</comment>
<reference evidence="2" key="1">
    <citation type="submission" date="2020-11" db="EMBL/GenBank/DDBJ databases">
        <authorList>
            <person name="Whitehead M."/>
        </authorList>
    </citation>
    <scope>NUCLEOTIDE SEQUENCE</scope>
    <source>
        <strain evidence="2">EGII</strain>
    </source>
</reference>
<accession>A0A811UVE8</accession>